<reference evidence="2 3" key="1">
    <citation type="journal article" date="2019" name="Sci. Rep.">
        <title>Orb-weaving spider Araneus ventricosus genome elucidates the spidroin gene catalogue.</title>
        <authorList>
            <person name="Kono N."/>
            <person name="Nakamura H."/>
            <person name="Ohtoshi R."/>
            <person name="Moran D.A.P."/>
            <person name="Shinohara A."/>
            <person name="Yoshida Y."/>
            <person name="Fujiwara M."/>
            <person name="Mori M."/>
            <person name="Tomita M."/>
            <person name="Arakawa K."/>
        </authorList>
    </citation>
    <scope>NUCLEOTIDE SEQUENCE [LARGE SCALE GENOMIC DNA]</scope>
</reference>
<dbReference type="InterPro" id="IPR000477">
    <property type="entry name" value="RT_dom"/>
</dbReference>
<dbReference type="PROSITE" id="PS50878">
    <property type="entry name" value="RT_POL"/>
    <property type="match status" value="1"/>
</dbReference>
<dbReference type="Proteomes" id="UP000499080">
    <property type="component" value="Unassembled WGS sequence"/>
</dbReference>
<name>A0A4Y2UK61_ARAVE</name>
<evidence type="ECO:0000313" key="3">
    <source>
        <dbReference type="Proteomes" id="UP000499080"/>
    </source>
</evidence>
<evidence type="ECO:0000313" key="2">
    <source>
        <dbReference type="EMBL" id="GBO11957.1"/>
    </source>
</evidence>
<organism evidence="2 3">
    <name type="scientific">Araneus ventricosus</name>
    <name type="common">Orbweaver spider</name>
    <name type="synonym">Epeira ventricosa</name>
    <dbReference type="NCBI Taxonomy" id="182803"/>
    <lineage>
        <taxon>Eukaryota</taxon>
        <taxon>Metazoa</taxon>
        <taxon>Ecdysozoa</taxon>
        <taxon>Arthropoda</taxon>
        <taxon>Chelicerata</taxon>
        <taxon>Arachnida</taxon>
        <taxon>Araneae</taxon>
        <taxon>Araneomorphae</taxon>
        <taxon>Entelegynae</taxon>
        <taxon>Araneoidea</taxon>
        <taxon>Araneidae</taxon>
        <taxon>Araneus</taxon>
    </lineage>
</organism>
<sequence length="255" mass="28655">MTNISAYADDLLLFASSSAGLQHLLNQSIKLLSESFKYLGVTFTAQRLLAADCAPTIDNYLSKLASAPLKPQQRIWIIRNVLRPKLFHLLVLSSVWAGHLAKFDGRIHAFVRRVLYLPAYCPNTYLDAYVSDGGLNVPSLWYSFPVWRSARLTSLSTAMFPDCLAGPPGDYLQQMRDPVARALLTRDIYKFFGQKLFNSVDGLALIDSKSVPKQHEWVNSGNRFLSGKDYINLIKSRINCLPTASRCARGRPQKR</sequence>
<gene>
    <name evidence="2" type="primary">pol_1017</name>
    <name evidence="2" type="ORF">AVEN_84674_1</name>
</gene>
<dbReference type="OrthoDB" id="8197512at2759"/>
<keyword evidence="3" id="KW-1185">Reference proteome</keyword>
<proteinExistence type="predicted"/>
<accession>A0A4Y2UK61</accession>
<evidence type="ECO:0000259" key="1">
    <source>
        <dbReference type="PROSITE" id="PS50878"/>
    </source>
</evidence>
<protein>
    <submittedName>
        <fullName evidence="2">Retrovirus-related Pol polyprotein from type-2 retrotransposable element R2DM</fullName>
    </submittedName>
</protein>
<comment type="caution">
    <text evidence="2">The sequence shown here is derived from an EMBL/GenBank/DDBJ whole genome shotgun (WGS) entry which is preliminary data.</text>
</comment>
<dbReference type="EMBL" id="BGPR01036649">
    <property type="protein sequence ID" value="GBO11957.1"/>
    <property type="molecule type" value="Genomic_DNA"/>
</dbReference>
<dbReference type="AlphaFoldDB" id="A0A4Y2UK61"/>
<feature type="domain" description="Reverse transcriptase" evidence="1">
    <location>
        <begin position="1"/>
        <end position="81"/>
    </location>
</feature>